<dbReference type="Gene3D" id="1.10.167.10">
    <property type="entry name" value="Regulator of G-protein Signalling 4, domain 2"/>
    <property type="match status" value="1"/>
</dbReference>
<dbReference type="STRING" id="441960.B6QQ41"/>
<dbReference type="InterPro" id="IPR036305">
    <property type="entry name" value="RGS_sf"/>
</dbReference>
<dbReference type="EMBL" id="DS995904">
    <property type="protein sequence ID" value="EEA20158.1"/>
    <property type="molecule type" value="Genomic_DNA"/>
</dbReference>
<proteinExistence type="predicted"/>
<evidence type="ECO:0000256" key="1">
    <source>
        <dbReference type="SAM" id="MobiDB-lite"/>
    </source>
</evidence>
<dbReference type="InterPro" id="IPR044926">
    <property type="entry name" value="RGS_subdomain_2"/>
</dbReference>
<dbReference type="InterPro" id="IPR052246">
    <property type="entry name" value="Cell_Polariz_PKAAnc"/>
</dbReference>
<dbReference type="HOGENOM" id="CLU_029881_1_0_1"/>
<dbReference type="SUPFAM" id="SSF48097">
    <property type="entry name" value="Regulator of G-protein signaling, RGS"/>
    <property type="match status" value="1"/>
</dbReference>
<organism evidence="4 5">
    <name type="scientific">Talaromyces marneffei (strain ATCC 18224 / CBS 334.59 / QM 7333)</name>
    <name type="common">Penicillium marneffei</name>
    <dbReference type="NCBI Taxonomy" id="441960"/>
    <lineage>
        <taxon>Eukaryota</taxon>
        <taxon>Fungi</taxon>
        <taxon>Dikarya</taxon>
        <taxon>Ascomycota</taxon>
        <taxon>Pezizomycotina</taxon>
        <taxon>Eurotiomycetes</taxon>
        <taxon>Eurotiomycetidae</taxon>
        <taxon>Eurotiales</taxon>
        <taxon>Trichocomaceae</taxon>
        <taxon>Talaromyces</taxon>
        <taxon>Talaromyces sect. Talaromyces</taxon>
    </lineage>
</organism>
<name>B6QQ41_TALMQ</name>
<accession>B6QQ41</accession>
<dbReference type="PROSITE" id="PS50132">
    <property type="entry name" value="RGS"/>
    <property type="match status" value="1"/>
</dbReference>
<keyword evidence="2" id="KW-1133">Transmembrane helix</keyword>
<keyword evidence="5" id="KW-1185">Reference proteome</keyword>
<dbReference type="PANTHER" id="PTHR13155:SF1">
    <property type="entry name" value="A-KINASE ANCHOR PROTEIN 10, MITOCHONDRIAL"/>
    <property type="match status" value="1"/>
</dbReference>
<dbReference type="OrthoDB" id="5584247at2759"/>
<evidence type="ECO:0000259" key="3">
    <source>
        <dbReference type="PROSITE" id="PS50132"/>
    </source>
</evidence>
<feature type="transmembrane region" description="Helical" evidence="2">
    <location>
        <begin position="253"/>
        <end position="276"/>
    </location>
</feature>
<dbReference type="VEuPathDB" id="FungiDB:PMAA_040170"/>
<keyword evidence="2" id="KW-0472">Membrane</keyword>
<dbReference type="AlphaFoldDB" id="B6QQ41"/>
<feature type="compositionally biased region" description="Polar residues" evidence="1">
    <location>
        <begin position="151"/>
        <end position="167"/>
    </location>
</feature>
<gene>
    <name evidence="4" type="ORF">PMAA_040170</name>
</gene>
<feature type="compositionally biased region" description="Basic and acidic residues" evidence="1">
    <location>
        <begin position="136"/>
        <end position="147"/>
    </location>
</feature>
<keyword evidence="2" id="KW-0812">Transmembrane</keyword>
<dbReference type="PANTHER" id="PTHR13155">
    <property type="entry name" value="A-KINASE ANCHOR PROTEINS"/>
    <property type="match status" value="1"/>
</dbReference>
<dbReference type="InterPro" id="IPR016137">
    <property type="entry name" value="RGS"/>
</dbReference>
<dbReference type="GO" id="GO:0008104">
    <property type="term" value="P:intracellular protein localization"/>
    <property type="evidence" value="ECO:0007669"/>
    <property type="project" value="TreeGrafter"/>
</dbReference>
<evidence type="ECO:0000313" key="5">
    <source>
        <dbReference type="Proteomes" id="UP000001294"/>
    </source>
</evidence>
<dbReference type="Pfam" id="PF00615">
    <property type="entry name" value="RGS"/>
    <property type="match status" value="1"/>
</dbReference>
<reference evidence="5" key="1">
    <citation type="journal article" date="2015" name="Genome Announc.">
        <title>Genome sequence of the AIDS-associated pathogen Penicillium marneffei (ATCC18224) and its near taxonomic relative Talaromyces stipitatus (ATCC10500).</title>
        <authorList>
            <person name="Nierman W.C."/>
            <person name="Fedorova-Abrams N.D."/>
            <person name="Andrianopoulos A."/>
        </authorList>
    </citation>
    <scope>NUCLEOTIDE SEQUENCE [LARGE SCALE GENOMIC DNA]</scope>
    <source>
        <strain evidence="5">ATCC 18224 / CBS 334.59 / QM 7333</strain>
    </source>
</reference>
<dbReference type="SMART" id="SM00315">
    <property type="entry name" value="RGS"/>
    <property type="match status" value="1"/>
</dbReference>
<dbReference type="PhylomeDB" id="B6QQ41"/>
<sequence>MASLTSLDLEKRKRLPTLFEVLSRYTLAPVDLFSFYIYMRDQQRSVDYLDFWLDVSQHMSLCRHYVRELRRSVLVATPEGGSRPSSTMLDNIPDIPTEAGPSGYYGVSSEKDADSRLSAFLRSENPSQPSPPVSGHSEKHSSEERPPRPSFMNSTPETRYDSSNSPGHTVARTDIRRSAEKILYTYLIPDSEREIVLPSDMLTSIIEMVERDGRDDPEVFDQAKDYVFQAMERDAFPGFLQAKALGNLVPLSILARLAFGLISFWGAFWASFYVVLTDKPRATRCWVRLPYNLPLGEILTYIPGHTPIRGGIVLHHDIPIQNRPVHGSTRFQRVYIYELAEDTRTICPFSAKSARLGDVGICPSHRCRVEYTLYSCAGYYAMMTFPWLL</sequence>
<feature type="region of interest" description="Disordered" evidence="1">
    <location>
        <begin position="77"/>
        <end position="109"/>
    </location>
</feature>
<evidence type="ECO:0000256" key="2">
    <source>
        <dbReference type="SAM" id="Phobius"/>
    </source>
</evidence>
<feature type="domain" description="RGS" evidence="3">
    <location>
        <begin position="159"/>
        <end position="249"/>
    </location>
</feature>
<dbReference type="Proteomes" id="UP000001294">
    <property type="component" value="Unassembled WGS sequence"/>
</dbReference>
<feature type="region of interest" description="Disordered" evidence="1">
    <location>
        <begin position="122"/>
        <end position="172"/>
    </location>
</feature>
<protein>
    <submittedName>
        <fullName evidence="4">RGS domain protein (Rax1), putative</fullName>
    </submittedName>
</protein>
<dbReference type="GO" id="GO:0005886">
    <property type="term" value="C:plasma membrane"/>
    <property type="evidence" value="ECO:0007669"/>
    <property type="project" value="TreeGrafter"/>
</dbReference>
<evidence type="ECO:0000313" key="4">
    <source>
        <dbReference type="EMBL" id="EEA20158.1"/>
    </source>
</evidence>